<name>A0ABQ4TIS5_9HYPH</name>
<dbReference type="Gene3D" id="3.30.420.10">
    <property type="entry name" value="Ribonuclease H-like superfamily/Ribonuclease H"/>
    <property type="match status" value="1"/>
</dbReference>
<keyword evidence="4" id="KW-1185">Reference proteome</keyword>
<dbReference type="Pfam" id="PF10108">
    <property type="entry name" value="DNA_pol_B_exo2"/>
    <property type="match status" value="1"/>
</dbReference>
<sequence>MDAETQSEMPFASKARATTGRRPPLRTPPPARPTKLLCLDIESVPDEALLPRDWDRQKFPKPAWHEIVSIAFAVARIDKDPETGLESYAIETCRSGGEPGWTERKLLEGFWRFFAAGSYRLVTWNGRSFDVPVLLTRAFIHGIPTGAYHLRGDRWSGYGKRYDQDHHADVMDLMSHHGAAARMGLDEMALAMGLPGKGGEHGSNVEALLAQGQAGRVRAYCETDVLNTLGLYYRFCLSSGRSDERGHDASMGDLVRYLHSEGSHRPHLARFLDDWKASDRPMPICLSKSPDALLRGTS</sequence>
<reference evidence="3" key="1">
    <citation type="journal article" date="2021" name="Front. Microbiol.">
        <title>Comprehensive Comparative Genomics and Phenotyping of Methylobacterium Species.</title>
        <authorList>
            <person name="Alessa O."/>
            <person name="Ogura Y."/>
            <person name="Fujitani Y."/>
            <person name="Takami H."/>
            <person name="Hayashi T."/>
            <person name="Sahin N."/>
            <person name="Tani A."/>
        </authorList>
    </citation>
    <scope>NUCLEOTIDE SEQUENCE</scope>
    <source>
        <strain evidence="3">DSM 23674</strain>
    </source>
</reference>
<evidence type="ECO:0000259" key="2">
    <source>
        <dbReference type="Pfam" id="PF10108"/>
    </source>
</evidence>
<dbReference type="EMBL" id="BPRA01000006">
    <property type="protein sequence ID" value="GJE54881.1"/>
    <property type="molecule type" value="Genomic_DNA"/>
</dbReference>
<accession>A0ABQ4TIS5</accession>
<protein>
    <recommendedName>
        <fullName evidence="2">Predicted 3'-5' exonuclease PolB-like domain-containing protein</fullName>
    </recommendedName>
</protein>
<feature type="region of interest" description="Disordered" evidence="1">
    <location>
        <begin position="1"/>
        <end position="33"/>
    </location>
</feature>
<dbReference type="RefSeq" id="WP_238231235.1">
    <property type="nucleotide sequence ID" value="NZ_BPRA01000006.1"/>
</dbReference>
<dbReference type="InterPro" id="IPR019288">
    <property type="entry name" value="3'-5'_exonuclease_PolB-like"/>
</dbReference>
<dbReference type="InterPro" id="IPR036397">
    <property type="entry name" value="RNaseH_sf"/>
</dbReference>
<reference evidence="3" key="2">
    <citation type="submission" date="2021-08" db="EMBL/GenBank/DDBJ databases">
        <authorList>
            <person name="Tani A."/>
            <person name="Ola A."/>
            <person name="Ogura Y."/>
            <person name="Katsura K."/>
            <person name="Hayashi T."/>
        </authorList>
    </citation>
    <scope>NUCLEOTIDE SEQUENCE</scope>
    <source>
        <strain evidence="3">DSM 23674</strain>
    </source>
</reference>
<dbReference type="InterPro" id="IPR012337">
    <property type="entry name" value="RNaseH-like_sf"/>
</dbReference>
<evidence type="ECO:0000313" key="4">
    <source>
        <dbReference type="Proteomes" id="UP001055101"/>
    </source>
</evidence>
<gene>
    <name evidence="3" type="ORF">EKPJFOCH_1366</name>
</gene>
<organism evidence="3 4">
    <name type="scientific">Methylobacterium thuringiense</name>
    <dbReference type="NCBI Taxonomy" id="1003091"/>
    <lineage>
        <taxon>Bacteria</taxon>
        <taxon>Pseudomonadati</taxon>
        <taxon>Pseudomonadota</taxon>
        <taxon>Alphaproteobacteria</taxon>
        <taxon>Hyphomicrobiales</taxon>
        <taxon>Methylobacteriaceae</taxon>
        <taxon>Methylobacterium</taxon>
    </lineage>
</organism>
<feature type="domain" description="Predicted 3'-5' exonuclease PolB-like" evidence="2">
    <location>
        <begin position="58"/>
        <end position="275"/>
    </location>
</feature>
<dbReference type="Proteomes" id="UP001055101">
    <property type="component" value="Unassembled WGS sequence"/>
</dbReference>
<dbReference type="CDD" id="cd05782">
    <property type="entry name" value="DNA_polB_like1_exo"/>
    <property type="match status" value="1"/>
</dbReference>
<evidence type="ECO:0000256" key="1">
    <source>
        <dbReference type="SAM" id="MobiDB-lite"/>
    </source>
</evidence>
<proteinExistence type="predicted"/>
<evidence type="ECO:0000313" key="3">
    <source>
        <dbReference type="EMBL" id="GJE54881.1"/>
    </source>
</evidence>
<dbReference type="SUPFAM" id="SSF53098">
    <property type="entry name" value="Ribonuclease H-like"/>
    <property type="match status" value="1"/>
</dbReference>
<comment type="caution">
    <text evidence="3">The sequence shown here is derived from an EMBL/GenBank/DDBJ whole genome shotgun (WGS) entry which is preliminary data.</text>
</comment>